<dbReference type="Pfam" id="PF08531">
    <property type="entry name" value="Bac_rhamnosid_N"/>
    <property type="match status" value="1"/>
</dbReference>
<dbReference type="Gene3D" id="1.50.10.10">
    <property type="match status" value="1"/>
</dbReference>
<dbReference type="InterPro" id="IPR035396">
    <property type="entry name" value="Bac_rhamnosid6H"/>
</dbReference>
<dbReference type="InterPro" id="IPR012341">
    <property type="entry name" value="6hp_glycosidase-like_sf"/>
</dbReference>
<dbReference type="InterPro" id="IPR035398">
    <property type="entry name" value="Bac_rhamnosid_C"/>
</dbReference>
<dbReference type="EMBL" id="ACIP02000002">
    <property type="protein sequence ID" value="EEP28254.1"/>
    <property type="molecule type" value="Genomic_DNA"/>
</dbReference>
<dbReference type="PANTHER" id="PTHR33307:SF6">
    <property type="entry name" value="ALPHA-RHAMNOSIDASE (EUROFUNG)-RELATED"/>
    <property type="match status" value="1"/>
</dbReference>
<dbReference type="EC" id="3.2.1.40" evidence="2"/>
<dbReference type="GO" id="GO:0005975">
    <property type="term" value="P:carbohydrate metabolic process"/>
    <property type="evidence" value="ECO:0007669"/>
    <property type="project" value="InterPro"/>
</dbReference>
<dbReference type="AlphaFoldDB" id="C4GAW1"/>
<dbReference type="SUPFAM" id="SSF48208">
    <property type="entry name" value="Six-hairpin glycosidases"/>
    <property type="match status" value="1"/>
</dbReference>
<evidence type="ECO:0000313" key="8">
    <source>
        <dbReference type="EMBL" id="EEP28254.1"/>
    </source>
</evidence>
<dbReference type="RefSeq" id="WP_006906072.1">
    <property type="nucleotide sequence ID" value="NZ_GG665866.1"/>
</dbReference>
<dbReference type="Pfam" id="PF17390">
    <property type="entry name" value="Bac_rhamnosid_C"/>
    <property type="match status" value="1"/>
</dbReference>
<dbReference type="Pfam" id="PF05592">
    <property type="entry name" value="Bac_rhamnosid"/>
    <property type="match status" value="1"/>
</dbReference>
<gene>
    <name evidence="8" type="ORF">GCWU000342_01062</name>
</gene>
<evidence type="ECO:0000313" key="9">
    <source>
        <dbReference type="Proteomes" id="UP000003494"/>
    </source>
</evidence>
<dbReference type="Gene3D" id="2.60.420.10">
    <property type="entry name" value="Maltose phosphorylase, domain 3"/>
    <property type="match status" value="1"/>
</dbReference>
<evidence type="ECO:0000256" key="1">
    <source>
        <dbReference type="ARBA" id="ARBA00001445"/>
    </source>
</evidence>
<evidence type="ECO:0000256" key="2">
    <source>
        <dbReference type="ARBA" id="ARBA00012652"/>
    </source>
</evidence>
<dbReference type="eggNOG" id="COG3408">
    <property type="taxonomic scope" value="Bacteria"/>
</dbReference>
<feature type="domain" description="Bacterial alpha-L-rhamnosidase N-terminal" evidence="5">
    <location>
        <begin position="38"/>
        <end position="178"/>
    </location>
</feature>
<reference evidence="8" key="1">
    <citation type="submission" date="2009-04" db="EMBL/GenBank/DDBJ databases">
        <authorList>
            <person name="Weinstock G."/>
            <person name="Sodergren E."/>
            <person name="Clifton S."/>
            <person name="Fulton L."/>
            <person name="Fulton B."/>
            <person name="Courtney L."/>
            <person name="Fronick C."/>
            <person name="Harrison M."/>
            <person name="Strong C."/>
            <person name="Farmer C."/>
            <person name="Delahaunty K."/>
            <person name="Markovic C."/>
            <person name="Hall O."/>
            <person name="Minx P."/>
            <person name="Tomlinson C."/>
            <person name="Mitreva M."/>
            <person name="Nelson J."/>
            <person name="Hou S."/>
            <person name="Wollam A."/>
            <person name="Pepin K.H."/>
            <person name="Johnson M."/>
            <person name="Bhonagiri V."/>
            <person name="Nash W.E."/>
            <person name="Warren W."/>
            <person name="Chinwalla A."/>
            <person name="Mardis E.R."/>
            <person name="Wilson R.K."/>
        </authorList>
    </citation>
    <scope>NUCLEOTIDE SEQUENCE [LARGE SCALE GENOMIC DNA]</scope>
    <source>
        <strain evidence="8">DSM 14600</strain>
    </source>
</reference>
<dbReference type="PANTHER" id="PTHR33307">
    <property type="entry name" value="ALPHA-RHAMNOSIDASE (EUROFUNG)"/>
    <property type="match status" value="1"/>
</dbReference>
<evidence type="ECO:0000259" key="7">
    <source>
        <dbReference type="Pfam" id="PF17390"/>
    </source>
</evidence>
<accession>C4GAW1</accession>
<feature type="domain" description="Alpha-L-rhamnosidase concanavalin-like" evidence="4">
    <location>
        <begin position="216"/>
        <end position="306"/>
    </location>
</feature>
<evidence type="ECO:0000259" key="4">
    <source>
        <dbReference type="Pfam" id="PF05592"/>
    </source>
</evidence>
<comment type="caution">
    <text evidence="8">The sequence shown here is derived from an EMBL/GenBank/DDBJ whole genome shotgun (WGS) entry which is preliminary data.</text>
</comment>
<feature type="domain" description="Alpha-L-rhamnosidase six-hairpin glycosidase" evidence="6">
    <location>
        <begin position="321"/>
        <end position="686"/>
    </location>
</feature>
<evidence type="ECO:0000259" key="5">
    <source>
        <dbReference type="Pfam" id="PF08531"/>
    </source>
</evidence>
<dbReference type="STRING" id="626523.GCWU000342_01062"/>
<dbReference type="InterPro" id="IPR013737">
    <property type="entry name" value="Bac_rhamnosid_N"/>
</dbReference>
<keyword evidence="3" id="KW-0378">Hydrolase</keyword>
<comment type="catalytic activity">
    <reaction evidence="1">
        <text>Hydrolysis of terminal non-reducing alpha-L-rhamnose residues in alpha-L-rhamnosides.</text>
        <dbReference type="EC" id="3.2.1.40"/>
    </reaction>
</comment>
<keyword evidence="9" id="KW-1185">Reference proteome</keyword>
<feature type="domain" description="Alpha-L-rhamnosidase C-terminal" evidence="7">
    <location>
        <begin position="688"/>
        <end position="731"/>
    </location>
</feature>
<dbReference type="InterPro" id="IPR016007">
    <property type="entry name" value="Alpha_rhamnosid"/>
</dbReference>
<dbReference type="Proteomes" id="UP000003494">
    <property type="component" value="Unassembled WGS sequence"/>
</dbReference>
<dbReference type="InterPro" id="IPR008902">
    <property type="entry name" value="Rhamnosid_concanavalin"/>
</dbReference>
<dbReference type="Pfam" id="PF17389">
    <property type="entry name" value="Bac_rhamnosid6H"/>
    <property type="match status" value="1"/>
</dbReference>
<sequence length="792" mass="89041">MSDWKELCECLIQSDTPYVEGQVDVFVQEIRPAADRQLMQAKLAITALGVYEAELNGEKIGDILFAPGFTYYPRELQVNEYDLTDLFQQADSETVSLRVYLGQGWYCGRFTFENKTQIYGSHAAAAWILELVYEDGSKDVFSSTPDTVVGEESPYEYAGLYDGEIYHAHGRHRPASWKVIASKQTLPGNLDAPLARTRRQEEMPLPTVISHGENEAGQEVTILDFGQNFAGQIRIDPRYLSGQPDGAKITLRHGELLTAEGTLYTANLRKAKQETVYYKGGETRPYLPRFTYMGFRYVELTGCPYREGLLTAFAVYTDMERTGRFTCRNPLVDRLYQNQLWSQKSNYIEVPTDCPQRDEREGYTGDGQAFARTGMYNFNTKIFLEKFLRDIRYTQMDHAEKYVSPVVPADGPGKIGFMNMLGWGNAVTILPQLIADLYGDEAALREQYDSIRAHVDCEISHMGGLLGKKNLWIAPNLGDWLALGRDTAYMAMHNGPVSNAFLINDLRILSALAKRLGKKEDADHYGKQYRDSREAYIQAFIKKNGQMKDDYQGAYVMALSLVLGDLGSLLPEEKTDRDAELYGKVFQTLVKKLREEGIGTGFYATQYLLPLLAEGGEEKLAYDLLLSEKCPGWMYEVKAGATSIWERWDGLMPDGSVNETKMSGGNMVSFNHYAFGSVGRFYYEYILGIQPKAPGFEQIRIRPIVDERLGKVSGSYRSPRGEIRVTWEIRDTGDRERTVLSGDIEGTGSGRRKALFLAVTVPAETEVIFPSGATETLAAGSYERREILAGQG</sequence>
<dbReference type="GO" id="GO:0030596">
    <property type="term" value="F:alpha-L-rhamnosidase activity"/>
    <property type="evidence" value="ECO:0007669"/>
    <property type="project" value="UniProtKB-EC"/>
</dbReference>
<protein>
    <recommendedName>
        <fullName evidence="2">alpha-L-rhamnosidase</fullName>
        <ecNumber evidence="2">3.2.1.40</ecNumber>
    </recommendedName>
</protein>
<name>C4GAW1_9FIRM</name>
<evidence type="ECO:0000256" key="3">
    <source>
        <dbReference type="ARBA" id="ARBA00022801"/>
    </source>
</evidence>
<dbReference type="Gene3D" id="2.60.120.260">
    <property type="entry name" value="Galactose-binding domain-like"/>
    <property type="match status" value="2"/>
</dbReference>
<organism evidence="8 9">
    <name type="scientific">Shuttleworthella satelles DSM 14600</name>
    <dbReference type="NCBI Taxonomy" id="626523"/>
    <lineage>
        <taxon>Bacteria</taxon>
        <taxon>Bacillati</taxon>
        <taxon>Bacillota</taxon>
        <taxon>Clostridia</taxon>
        <taxon>Lachnospirales</taxon>
        <taxon>Lachnospiraceae</taxon>
        <taxon>Shuttleworthella</taxon>
    </lineage>
</organism>
<dbReference type="HOGENOM" id="CLU_002926_0_1_9"/>
<evidence type="ECO:0000259" key="6">
    <source>
        <dbReference type="Pfam" id="PF17389"/>
    </source>
</evidence>
<dbReference type="InterPro" id="IPR008928">
    <property type="entry name" value="6-hairpin_glycosidase_sf"/>
</dbReference>
<proteinExistence type="predicted"/>